<comment type="caution">
    <text evidence="1">The sequence shown here is derived from an EMBL/GenBank/DDBJ whole genome shotgun (WGS) entry which is preliminary data.</text>
</comment>
<evidence type="ECO:0000313" key="2">
    <source>
        <dbReference type="Proteomes" id="UP000245216"/>
    </source>
</evidence>
<reference evidence="1 2" key="2">
    <citation type="submission" date="2018-05" db="EMBL/GenBank/DDBJ databases">
        <authorList>
            <person name="Lanie J.A."/>
            <person name="Ng W.-L."/>
            <person name="Kazmierczak K.M."/>
            <person name="Andrzejewski T.M."/>
            <person name="Davidsen T.M."/>
            <person name="Wayne K.J."/>
            <person name="Tettelin H."/>
            <person name="Glass J.I."/>
            <person name="Rusch D."/>
            <person name="Podicherti R."/>
            <person name="Tsui H.-C.T."/>
            <person name="Winkler M.E."/>
        </authorList>
    </citation>
    <scope>NUCLEOTIDE SEQUENCE [LARGE SCALE GENOMIC DNA]</scope>
    <source>
        <strain evidence="1 2">YBY</strain>
    </source>
</reference>
<name>A0A2U2BJ12_ALCFA</name>
<dbReference type="AlphaFoldDB" id="A0A2U2BJ12"/>
<dbReference type="Proteomes" id="UP000245216">
    <property type="component" value="Unassembled WGS sequence"/>
</dbReference>
<proteinExistence type="predicted"/>
<protein>
    <submittedName>
        <fullName evidence="1">Uncharacterized protein</fullName>
    </submittedName>
</protein>
<evidence type="ECO:0000313" key="1">
    <source>
        <dbReference type="EMBL" id="PWE13999.1"/>
    </source>
</evidence>
<accession>A0A2U2BJ12</accession>
<organism evidence="1 2">
    <name type="scientific">Alcaligenes faecalis</name>
    <dbReference type="NCBI Taxonomy" id="511"/>
    <lineage>
        <taxon>Bacteria</taxon>
        <taxon>Pseudomonadati</taxon>
        <taxon>Pseudomonadota</taxon>
        <taxon>Betaproteobacteria</taxon>
        <taxon>Burkholderiales</taxon>
        <taxon>Alcaligenaceae</taxon>
        <taxon>Alcaligenes</taxon>
    </lineage>
</organism>
<reference evidence="1 2" key="1">
    <citation type="submission" date="2018-05" db="EMBL/GenBank/DDBJ databases">
        <title>Genome Sequence of an Efficient Indole-Degrading Bacterium, Alcaligenes sp.YBY.</title>
        <authorList>
            <person name="Yang B."/>
        </authorList>
    </citation>
    <scope>NUCLEOTIDE SEQUENCE [LARGE SCALE GENOMIC DNA]</scope>
    <source>
        <strain evidence="1 2">YBY</strain>
    </source>
</reference>
<gene>
    <name evidence="1" type="ORF">DF183_12650</name>
</gene>
<dbReference type="EMBL" id="QEXO01000003">
    <property type="protein sequence ID" value="PWE13999.1"/>
    <property type="molecule type" value="Genomic_DNA"/>
</dbReference>
<sequence length="121" mass="13860">MFGQRLWHLPQSFQPSVRSHGLRPLYPVKGQTLQHGLRRTICVLIHHHRIFQLPPGSGHQGKAARQLPAQGRITIDIRPGAGRSHRIVHILLGSRTRFIKCHPLSTRLRQTALVQVLFQRQ</sequence>